<reference evidence="4 5" key="1">
    <citation type="journal article" date="2018" name="Front. Plant Sci.">
        <title>Red Clover (Trifolium pratense) and Zigzag Clover (T. medium) - A Picture of Genomic Similarities and Differences.</title>
        <authorList>
            <person name="Dluhosova J."/>
            <person name="Istvanek J."/>
            <person name="Nedelnik J."/>
            <person name="Repkova J."/>
        </authorList>
    </citation>
    <scope>NUCLEOTIDE SEQUENCE [LARGE SCALE GENOMIC DNA]</scope>
    <source>
        <strain evidence="5">cv. 10/8</strain>
        <tissue evidence="4">Leaf</tissue>
    </source>
</reference>
<evidence type="ECO:0000313" key="4">
    <source>
        <dbReference type="EMBL" id="MCH79795.1"/>
    </source>
</evidence>
<protein>
    <recommendedName>
        <fullName evidence="3">Transposase (putative) gypsy type domain-containing protein</fullName>
    </recommendedName>
</protein>
<dbReference type="Pfam" id="PF04195">
    <property type="entry name" value="Transposase_28"/>
    <property type="match status" value="1"/>
</dbReference>
<evidence type="ECO:0000256" key="2">
    <source>
        <dbReference type="SAM" id="MobiDB-lite"/>
    </source>
</evidence>
<comment type="caution">
    <text evidence="4">The sequence shown here is derived from an EMBL/GenBank/DDBJ whole genome shotgun (WGS) entry which is preliminary data.</text>
</comment>
<gene>
    <name evidence="4" type="ORF">A2U01_0000551</name>
</gene>
<evidence type="ECO:0000256" key="1">
    <source>
        <dbReference type="SAM" id="Coils"/>
    </source>
</evidence>
<feature type="compositionally biased region" description="Low complexity" evidence="2">
    <location>
        <begin position="334"/>
        <end position="347"/>
    </location>
</feature>
<feature type="coiled-coil region" evidence="1">
    <location>
        <begin position="448"/>
        <end position="530"/>
    </location>
</feature>
<keyword evidence="5" id="KW-1185">Reference proteome</keyword>
<dbReference type="Proteomes" id="UP000265520">
    <property type="component" value="Unassembled WGS sequence"/>
</dbReference>
<feature type="region of interest" description="Disordered" evidence="2">
    <location>
        <begin position="329"/>
        <end position="363"/>
    </location>
</feature>
<proteinExistence type="predicted"/>
<dbReference type="InterPro" id="IPR007321">
    <property type="entry name" value="Transposase_28"/>
</dbReference>
<accession>A0A392LY37</accession>
<evidence type="ECO:0000259" key="3">
    <source>
        <dbReference type="Pfam" id="PF04195"/>
    </source>
</evidence>
<feature type="domain" description="Transposase (putative) gypsy type" evidence="3">
    <location>
        <begin position="88"/>
        <end position="146"/>
    </location>
</feature>
<sequence>MVDESTSKRRKIPVVRPTEEDPIAWIADDARKASVLTATYEPKFTIVEDRIGDQRKNWAPYVADGESRVYSSFGDYKFAMYEFVFEKLGVRMPFSEFAMAVFDHLHLAPSQLNPNSIGFIRAYELVCQYKEVVPSVPMFFRIFQIQRQSKNGRQGWVSLRSKIRLFDMFVDSVRGFKTKYYVVGAVSQEARDSLYRTVTEVVDGEEVSRREPKFPLSWTFKHYLHSTESYLTKLRNMSEEDKAGLKKLEDWVAGFVKGPCVHRVKDEDGNTIIVPLLGEDGKQVFEIRCIQTNELLSCKSGATRLIVLDNMSGQAANILKMFSKNKKKSVNRQGSAMSSTTGASSGSPQIGGTSVVREKRQRTEPMEDDLVMLDIEQKGKTVVPPCWGQPKYFEKHPLSVGNKEKIVVLGMEPKKREEAIAEDVAGLMRLFETALVLNERAGVPDKDLEAARAQVRELEVVNMALEGQVIDLKGKTENFIKLQREVNQKDLRIAELEKEVEGLRPSGEQLKQLEEEVAKLRQDMAPAEGEIEFTRGFKTRAELVQGCSEVLDQLTVMAKESFQNAVSQLKIVNPGLVVEGTGFWREVRDGQIILDEENEANELADLEAEKKKKDGDDMAVEQVDDTQERQDESG</sequence>
<dbReference type="AlphaFoldDB" id="A0A392LY37"/>
<keyword evidence="1" id="KW-0175">Coiled coil</keyword>
<evidence type="ECO:0000313" key="5">
    <source>
        <dbReference type="Proteomes" id="UP000265520"/>
    </source>
</evidence>
<dbReference type="EMBL" id="LXQA010000370">
    <property type="protein sequence ID" value="MCH79795.1"/>
    <property type="molecule type" value="Genomic_DNA"/>
</dbReference>
<feature type="region of interest" description="Disordered" evidence="2">
    <location>
        <begin position="608"/>
        <end position="634"/>
    </location>
</feature>
<dbReference type="PANTHER" id="PTHR31099">
    <property type="entry name" value="OS06G0165300 PROTEIN"/>
    <property type="match status" value="1"/>
</dbReference>
<organism evidence="4 5">
    <name type="scientific">Trifolium medium</name>
    <dbReference type="NCBI Taxonomy" id="97028"/>
    <lineage>
        <taxon>Eukaryota</taxon>
        <taxon>Viridiplantae</taxon>
        <taxon>Streptophyta</taxon>
        <taxon>Embryophyta</taxon>
        <taxon>Tracheophyta</taxon>
        <taxon>Spermatophyta</taxon>
        <taxon>Magnoliopsida</taxon>
        <taxon>eudicotyledons</taxon>
        <taxon>Gunneridae</taxon>
        <taxon>Pentapetalae</taxon>
        <taxon>rosids</taxon>
        <taxon>fabids</taxon>
        <taxon>Fabales</taxon>
        <taxon>Fabaceae</taxon>
        <taxon>Papilionoideae</taxon>
        <taxon>50 kb inversion clade</taxon>
        <taxon>NPAAA clade</taxon>
        <taxon>Hologalegina</taxon>
        <taxon>IRL clade</taxon>
        <taxon>Trifolieae</taxon>
        <taxon>Trifolium</taxon>
    </lineage>
</organism>
<name>A0A392LY37_9FABA</name>
<dbReference type="PANTHER" id="PTHR31099:SF49">
    <property type="entry name" value="MYOSIN HEAVY CHAIN-LIKE PROTEIN"/>
    <property type="match status" value="1"/>
</dbReference>